<evidence type="ECO:0000313" key="11">
    <source>
        <dbReference type="EMBL" id="CDF82889.1"/>
    </source>
</evidence>
<dbReference type="FunFam" id="1.20.120.1080:FF:000005">
    <property type="entry name" value="ATP-dependent helicase HrpA"/>
    <property type="match status" value="1"/>
</dbReference>
<evidence type="ECO:0000256" key="2">
    <source>
        <dbReference type="ARBA" id="ARBA00012552"/>
    </source>
</evidence>
<evidence type="ECO:0000256" key="4">
    <source>
        <dbReference type="ARBA" id="ARBA00022801"/>
    </source>
</evidence>
<dbReference type="Proteomes" id="UP000025241">
    <property type="component" value="Chromosome I"/>
</dbReference>
<dbReference type="InterPro" id="IPR001650">
    <property type="entry name" value="Helicase_C-like"/>
</dbReference>
<dbReference type="STRING" id="1301098.PKB_1527"/>
<dbReference type="InterPro" id="IPR011709">
    <property type="entry name" value="DEAD-box_helicase_OB_fold"/>
</dbReference>
<dbReference type="eggNOG" id="COG1643">
    <property type="taxonomic scope" value="Bacteria"/>
</dbReference>
<sequence length="1345" mass="151856">MTQATPSPEQLLQRLDQALIRDRHRLRRQFHDLRKQPDEGKLAQWVERFQASCAKVEGRRASIPAIRYDDSLPIAAKRDEIKAALQKRQVVVIAGETGSGKTTQLPKICLELGRGTHGLIGHTQPRRLAARSVATRVAEEIGTPLGSLVGYQVRFEDQSDDSTLIKLMTDGILLAETQHDRYLERYDTIIVDEAHERSLNIDFLLGFLKTLLPRRPDLKLIITSATIDLERFSKHFGDAPIVEVSGRTYPVDTWYRPLAAEVDEDGEALFDDLSVDQGILRALDEIAAHEREVGKRPGDVLVFLPGEREIRDAADMLRKANLRHTEVLPLYARLTPAEQQKIFAPMPGRKIVLATNVAETSLTVPGIRYVIDSGTARISRYSYRAKVQRLPIEAVSQASANQRKGRCGRVEPGICVRLYSEEDFNSRPAFTDPEILRTNLAAVILQMLHLRLGDIEAFPFIEPPDGKAIKDGFTLLQELSAVNREGQLTPLGRQLARLPIDPRLGRMLLEAANQGSLDEVLTVASALSVQDPRERPIERQQAADQAHAQWKDPDSDFAALINLWRGFEEQRQALGSNALRAWCRKNFLNYLRLREWRDAHRQLTLICRELKLPFGKSDASRRSELAREQPNAEKPQDDKSVGKDAKGVRKGSEPDAKLRDIDYAAVHKAILSGLLSQIGQKAEEGDYLGARQRRFWIHPSSVIGRKKPQWIMAAELVETTKLFARMVAKIEPDWLEPLAGHLLKKNHLEPHWEKKRGQVVAYEQVTLYGLIIVGRRAVHYGPIDPPVARELFIREALVRGEINSRAKCLSANRQLLEKLDELEAKARRRDILADEETLFAYYDARLPADIYQTASFEKWYEREHKQQPNLLIMREEDVLARDASEVTAGLYPDRLRLGELQLPLSYHFEPGHVRDGVTLRVPAPLLPQLPAERLEWLVPGLLEAKCVALVRNLPKAIRKNFVPVPDFVRAAIGKMTFAEGALPEALGRELQRMTGSRVPEEAWGEAAALVESHLRMNIEVVDARGKFLGEGRDLAELTARFAEASQAALAIPQADKPQKPVEAKGFAEVAEKAQQKIAGLSMTVYPALVEEGGTVKEGRFPTQAEAEYQHRRALQRLLLQQLAEPAKFLRGKLPGQTEMGLLYRELGRVEALVEDILLASLDSCILEGEASLPRDGAALASLAEKKRGAWTEHAERIARLTLEILKLWHGLQKRFKGKVDLAMTVPLNDVKGQLANLVYPGFVRDTPVEWLKEIPRYLKAIEQRLDKVAGQVQRDRVWSGEMAGYWDQYKARQAKHAQEGKRDPELTLYRWMLEEYRVSLFAQQLGTKMPVSDKRLTKQWSQVEV</sequence>
<comment type="catalytic activity">
    <reaction evidence="7">
        <text>ATP + H2O = ADP + phosphate + H(+)</text>
        <dbReference type="Rhea" id="RHEA:13065"/>
        <dbReference type="ChEBI" id="CHEBI:15377"/>
        <dbReference type="ChEBI" id="CHEBI:15378"/>
        <dbReference type="ChEBI" id="CHEBI:30616"/>
        <dbReference type="ChEBI" id="CHEBI:43474"/>
        <dbReference type="ChEBI" id="CHEBI:456216"/>
        <dbReference type="EC" id="3.6.4.13"/>
    </reaction>
</comment>
<dbReference type="NCBIfam" id="TIGR01967">
    <property type="entry name" value="DEAH_box_HrpA"/>
    <property type="match status" value="2"/>
</dbReference>
<keyword evidence="5 11" id="KW-0347">Helicase</keyword>
<reference evidence="11 12" key="2">
    <citation type="submission" date="2014-05" db="EMBL/GenBank/DDBJ databases">
        <title>Genome sequence of the 3-chlorobenzoate degrading bacterium Pseudomonas knackmussii B13 shows multiple evidence for horizontal gene transfer.</title>
        <authorList>
            <person name="Miyazaki R."/>
            <person name="Bertelli C."/>
            <person name="Falquet L."/>
            <person name="Robinson-Rechavi M."/>
            <person name="Gharib W."/>
            <person name="Roy S."/>
            <person name="Van der Meer J.R."/>
        </authorList>
    </citation>
    <scope>NUCLEOTIDE SEQUENCE [LARGE SCALE GENOMIC DNA]</scope>
    <source>
        <strain evidence="11 12">B13</strain>
    </source>
</reference>
<dbReference type="Gene3D" id="3.40.50.300">
    <property type="entry name" value="P-loop containing nucleotide triphosphate hydrolases"/>
    <property type="match status" value="2"/>
</dbReference>
<dbReference type="EMBL" id="HG322950">
    <property type="protein sequence ID" value="CDF82889.1"/>
    <property type="molecule type" value="Genomic_DNA"/>
</dbReference>
<dbReference type="InterPro" id="IPR007502">
    <property type="entry name" value="Helicase-assoc_dom"/>
</dbReference>
<gene>
    <name evidence="11" type="primary">hrpA</name>
    <name evidence="11" type="ORF">PKB_1527</name>
</gene>
<dbReference type="PROSITE" id="PS51192">
    <property type="entry name" value="HELICASE_ATP_BIND_1"/>
    <property type="match status" value="1"/>
</dbReference>
<feature type="region of interest" description="Disordered" evidence="8">
    <location>
        <begin position="620"/>
        <end position="653"/>
    </location>
</feature>
<dbReference type="FunFam" id="3.40.50.300:FF:000575">
    <property type="entry name" value="ATP-dependent helicase hrpA"/>
    <property type="match status" value="1"/>
</dbReference>
<dbReference type="HOGENOM" id="CLU_001832_3_3_6"/>
<dbReference type="Pfam" id="PF00271">
    <property type="entry name" value="Helicase_C"/>
    <property type="match status" value="1"/>
</dbReference>
<dbReference type="PANTHER" id="PTHR18934">
    <property type="entry name" value="ATP-DEPENDENT RNA HELICASE"/>
    <property type="match status" value="1"/>
</dbReference>
<evidence type="ECO:0000256" key="8">
    <source>
        <dbReference type="SAM" id="MobiDB-lite"/>
    </source>
</evidence>
<dbReference type="GO" id="GO:0003723">
    <property type="term" value="F:RNA binding"/>
    <property type="evidence" value="ECO:0007669"/>
    <property type="project" value="TreeGrafter"/>
</dbReference>
<keyword evidence="3" id="KW-0547">Nucleotide-binding</keyword>
<comment type="similarity">
    <text evidence="1">Belongs to the DEAD box helicase family. DEAH subfamily.</text>
</comment>
<dbReference type="PANTHER" id="PTHR18934:SF99">
    <property type="entry name" value="ATP-DEPENDENT RNA HELICASE DHX37-RELATED"/>
    <property type="match status" value="1"/>
</dbReference>
<protein>
    <recommendedName>
        <fullName evidence="2">RNA helicase</fullName>
        <ecNumber evidence="2">3.6.4.13</ecNumber>
    </recommendedName>
</protein>
<dbReference type="Pfam" id="PF04408">
    <property type="entry name" value="WHD_HA2"/>
    <property type="match status" value="1"/>
</dbReference>
<dbReference type="RefSeq" id="WP_043250428.1">
    <property type="nucleotide sequence ID" value="NZ_HG322950.1"/>
</dbReference>
<feature type="domain" description="Helicase ATP-binding" evidence="9">
    <location>
        <begin position="82"/>
        <end position="245"/>
    </location>
</feature>
<dbReference type="SMART" id="SM00487">
    <property type="entry name" value="DEXDc"/>
    <property type="match status" value="1"/>
</dbReference>
<dbReference type="GO" id="GO:0016887">
    <property type="term" value="F:ATP hydrolysis activity"/>
    <property type="evidence" value="ECO:0007669"/>
    <property type="project" value="RHEA"/>
</dbReference>
<evidence type="ECO:0000256" key="7">
    <source>
        <dbReference type="ARBA" id="ARBA00047984"/>
    </source>
</evidence>
<reference evidence="11 12" key="1">
    <citation type="submission" date="2013-03" db="EMBL/GenBank/DDBJ databases">
        <authorList>
            <person name="Linke B."/>
        </authorList>
    </citation>
    <scope>NUCLEOTIDE SEQUENCE [LARGE SCALE GENOMIC DNA]</scope>
    <source>
        <strain evidence="11 12">B13</strain>
    </source>
</reference>
<evidence type="ECO:0000259" key="9">
    <source>
        <dbReference type="PROSITE" id="PS51192"/>
    </source>
</evidence>
<dbReference type="Pfam" id="PF11898">
    <property type="entry name" value="DUF3418"/>
    <property type="match status" value="1"/>
</dbReference>
<evidence type="ECO:0000256" key="6">
    <source>
        <dbReference type="ARBA" id="ARBA00022840"/>
    </source>
</evidence>
<dbReference type="InterPro" id="IPR014001">
    <property type="entry name" value="Helicase_ATP-bd"/>
</dbReference>
<dbReference type="CDD" id="cd17989">
    <property type="entry name" value="DEXHc_HrpA"/>
    <property type="match status" value="1"/>
</dbReference>
<dbReference type="KEGG" id="pkc:PKB_1527"/>
<dbReference type="SMART" id="SM00490">
    <property type="entry name" value="HELICc"/>
    <property type="match status" value="1"/>
</dbReference>
<organism evidence="11 12">
    <name type="scientific">Pseudomonas knackmussii (strain DSM 6978 / CCUG 54928 / LMG 23759 / B13)</name>
    <dbReference type="NCBI Taxonomy" id="1301098"/>
    <lineage>
        <taxon>Bacteria</taxon>
        <taxon>Pseudomonadati</taxon>
        <taxon>Pseudomonadota</taxon>
        <taxon>Gammaproteobacteria</taxon>
        <taxon>Pseudomonadales</taxon>
        <taxon>Pseudomonadaceae</taxon>
        <taxon>Pseudomonas</taxon>
    </lineage>
</organism>
<evidence type="ECO:0000259" key="10">
    <source>
        <dbReference type="PROSITE" id="PS51194"/>
    </source>
</evidence>
<dbReference type="EC" id="3.6.4.13" evidence="2"/>
<proteinExistence type="inferred from homology"/>
<dbReference type="SMART" id="SM00382">
    <property type="entry name" value="AAA"/>
    <property type="match status" value="1"/>
</dbReference>
<dbReference type="GO" id="GO:0005524">
    <property type="term" value="F:ATP binding"/>
    <property type="evidence" value="ECO:0007669"/>
    <property type="project" value="UniProtKB-KW"/>
</dbReference>
<dbReference type="InterPro" id="IPR011545">
    <property type="entry name" value="DEAD/DEAH_box_helicase_dom"/>
</dbReference>
<dbReference type="Gene3D" id="1.20.120.1080">
    <property type="match status" value="1"/>
</dbReference>
<feature type="domain" description="Helicase C-terminal" evidence="10">
    <location>
        <begin position="274"/>
        <end position="451"/>
    </location>
</feature>
<dbReference type="Pfam" id="PF00270">
    <property type="entry name" value="DEAD"/>
    <property type="match status" value="1"/>
</dbReference>
<evidence type="ECO:0000256" key="3">
    <source>
        <dbReference type="ARBA" id="ARBA00022741"/>
    </source>
</evidence>
<keyword evidence="12" id="KW-1185">Reference proteome</keyword>
<dbReference type="FunFam" id="3.40.50.300:FF:000439">
    <property type="entry name" value="ATP-dependent RNA helicase HrpA"/>
    <property type="match status" value="1"/>
</dbReference>
<dbReference type="Pfam" id="PF07717">
    <property type="entry name" value="OB_NTP_bind"/>
    <property type="match status" value="1"/>
</dbReference>
<keyword evidence="4 11" id="KW-0378">Hydrolase</keyword>
<dbReference type="GO" id="GO:0003724">
    <property type="term" value="F:RNA helicase activity"/>
    <property type="evidence" value="ECO:0007669"/>
    <property type="project" value="UniProtKB-EC"/>
</dbReference>
<evidence type="ECO:0000256" key="1">
    <source>
        <dbReference type="ARBA" id="ARBA00008792"/>
    </source>
</evidence>
<dbReference type="InterPro" id="IPR003593">
    <property type="entry name" value="AAA+_ATPase"/>
</dbReference>
<dbReference type="CDD" id="cd18791">
    <property type="entry name" value="SF2_C_RHA"/>
    <property type="match status" value="1"/>
</dbReference>
<accession>A0A024HE44</accession>
<keyword evidence="6" id="KW-0067">ATP-binding</keyword>
<dbReference type="InterPro" id="IPR024590">
    <property type="entry name" value="HrpA_C"/>
</dbReference>
<name>A0A024HE44_PSEKB</name>
<dbReference type="InterPro" id="IPR027417">
    <property type="entry name" value="P-loop_NTPase"/>
</dbReference>
<dbReference type="PROSITE" id="PS51194">
    <property type="entry name" value="HELICASE_CTER"/>
    <property type="match status" value="1"/>
</dbReference>
<evidence type="ECO:0000313" key="12">
    <source>
        <dbReference type="Proteomes" id="UP000025241"/>
    </source>
</evidence>
<dbReference type="OrthoDB" id="9805617at2"/>
<evidence type="ECO:0000256" key="5">
    <source>
        <dbReference type="ARBA" id="ARBA00022806"/>
    </source>
</evidence>
<dbReference type="InterPro" id="IPR048333">
    <property type="entry name" value="HA2_WH"/>
</dbReference>
<dbReference type="PATRIC" id="fig|1301098.3.peg.1520"/>
<dbReference type="SMART" id="SM00847">
    <property type="entry name" value="HA2"/>
    <property type="match status" value="1"/>
</dbReference>
<dbReference type="Pfam" id="PF21010">
    <property type="entry name" value="HA2_C"/>
    <property type="match status" value="1"/>
</dbReference>
<dbReference type="InterPro" id="IPR010222">
    <property type="entry name" value="RNA_helicase_HrpA"/>
</dbReference>
<dbReference type="SUPFAM" id="SSF52540">
    <property type="entry name" value="P-loop containing nucleoside triphosphate hydrolases"/>
    <property type="match status" value="1"/>
</dbReference>